<dbReference type="Proteomes" id="UP001239085">
    <property type="component" value="Unassembled WGS sequence"/>
</dbReference>
<gene>
    <name evidence="1" type="ORF">QFZ46_000916</name>
</gene>
<dbReference type="RefSeq" id="WP_307358791.1">
    <property type="nucleotide sequence ID" value="NZ_JAUSXK010000001.1"/>
</dbReference>
<organism evidence="1 2">
    <name type="scientific">Microbacterium murale</name>
    <dbReference type="NCBI Taxonomy" id="1081040"/>
    <lineage>
        <taxon>Bacteria</taxon>
        <taxon>Bacillati</taxon>
        <taxon>Actinomycetota</taxon>
        <taxon>Actinomycetes</taxon>
        <taxon>Micrococcales</taxon>
        <taxon>Microbacteriaceae</taxon>
        <taxon>Microbacterium</taxon>
    </lineage>
</organism>
<proteinExistence type="predicted"/>
<keyword evidence="2" id="KW-1185">Reference proteome</keyword>
<protein>
    <recommendedName>
        <fullName evidence="3">DUF4352 domain-containing protein</fullName>
    </recommendedName>
</protein>
<name>A0ABU0P5Z6_9MICO</name>
<sequence>MKRALPWLIGAALALAAGVITVNTPGDEVYRAPFLIRSAGDGDPATSRTLIASVLDASFSERVTVADAEWHADGNWLVVTVAASAPRTEVDARIQLATLVIGDRVFQSSERPGNSMTEADLRVGIDTVGTLAFELPPDVRNGRAEVRLTTSYSTPVLDDVVVLPISLEDLPTANDVDLEAPTLGES</sequence>
<evidence type="ECO:0000313" key="2">
    <source>
        <dbReference type="Proteomes" id="UP001239085"/>
    </source>
</evidence>
<dbReference type="EMBL" id="JAUSXK010000001">
    <property type="protein sequence ID" value="MDQ0642756.1"/>
    <property type="molecule type" value="Genomic_DNA"/>
</dbReference>
<reference evidence="1 2" key="1">
    <citation type="submission" date="2023-07" db="EMBL/GenBank/DDBJ databases">
        <title>Comparative genomics of wheat-associated soil bacteria to identify genetic determinants of phenazine resistance.</title>
        <authorList>
            <person name="Mouncey N."/>
        </authorList>
    </citation>
    <scope>NUCLEOTIDE SEQUENCE [LARGE SCALE GENOMIC DNA]</scope>
    <source>
        <strain evidence="1 2">W2I7</strain>
    </source>
</reference>
<evidence type="ECO:0000313" key="1">
    <source>
        <dbReference type="EMBL" id="MDQ0642756.1"/>
    </source>
</evidence>
<evidence type="ECO:0008006" key="3">
    <source>
        <dbReference type="Google" id="ProtNLM"/>
    </source>
</evidence>
<accession>A0ABU0P5Z6</accession>
<comment type="caution">
    <text evidence="1">The sequence shown here is derived from an EMBL/GenBank/DDBJ whole genome shotgun (WGS) entry which is preliminary data.</text>
</comment>